<gene>
    <name evidence="2" type="ordered locus">Spiaf_2413</name>
</gene>
<dbReference type="HOGENOM" id="CLU_605345_0_0_12"/>
<proteinExistence type="predicted"/>
<dbReference type="STRING" id="889378.Spiaf_2413"/>
<dbReference type="OrthoDB" id="495674at2"/>
<dbReference type="RefSeq" id="WP_014456426.1">
    <property type="nucleotide sequence ID" value="NC_017098.1"/>
</dbReference>
<evidence type="ECO:0000313" key="3">
    <source>
        <dbReference type="Proteomes" id="UP000007383"/>
    </source>
</evidence>
<reference evidence="3" key="1">
    <citation type="journal article" date="2013" name="Stand. Genomic Sci.">
        <title>Complete genome sequence of the halophilic bacterium Spirochaeta africana type strain (Z-7692(T)) from the alkaline Lake Magadi in the East African Rift.</title>
        <authorList>
            <person name="Liolos K."/>
            <person name="Abt B."/>
            <person name="Scheuner C."/>
            <person name="Teshima H."/>
            <person name="Held B."/>
            <person name="Lapidus A."/>
            <person name="Nolan M."/>
            <person name="Lucas S."/>
            <person name="Deshpande S."/>
            <person name="Cheng J.F."/>
            <person name="Tapia R."/>
            <person name="Goodwin L.A."/>
            <person name="Pitluck S."/>
            <person name="Pagani I."/>
            <person name="Ivanova N."/>
            <person name="Mavromatis K."/>
            <person name="Mikhailova N."/>
            <person name="Huntemann M."/>
            <person name="Pati A."/>
            <person name="Chen A."/>
            <person name="Palaniappan K."/>
            <person name="Land M."/>
            <person name="Rohde M."/>
            <person name="Tindall B.J."/>
            <person name="Detter J.C."/>
            <person name="Goker M."/>
            <person name="Bristow J."/>
            <person name="Eisen J.A."/>
            <person name="Markowitz V."/>
            <person name="Hugenholtz P."/>
            <person name="Woyke T."/>
            <person name="Klenk H.P."/>
            <person name="Kyrpides N.C."/>
        </authorList>
    </citation>
    <scope>NUCLEOTIDE SEQUENCE</scope>
    <source>
        <strain evidence="3">ATCC 700263 / DSM 8902 / Z-7692</strain>
    </source>
</reference>
<feature type="signal peptide" evidence="1">
    <location>
        <begin position="1"/>
        <end position="21"/>
    </location>
</feature>
<accession>H9ULQ1</accession>
<dbReference type="Proteomes" id="UP000007383">
    <property type="component" value="Chromosome"/>
</dbReference>
<dbReference type="eggNOG" id="COG4249">
    <property type="taxonomic scope" value="Bacteria"/>
</dbReference>
<evidence type="ECO:0008006" key="4">
    <source>
        <dbReference type="Google" id="ProtNLM"/>
    </source>
</evidence>
<evidence type="ECO:0000256" key="1">
    <source>
        <dbReference type="SAM" id="SignalP"/>
    </source>
</evidence>
<organism evidence="2 3">
    <name type="scientific">Spirochaeta africana (strain ATCC 700263 / DSM 8902 / Z-7692)</name>
    <dbReference type="NCBI Taxonomy" id="889378"/>
    <lineage>
        <taxon>Bacteria</taxon>
        <taxon>Pseudomonadati</taxon>
        <taxon>Spirochaetota</taxon>
        <taxon>Spirochaetia</taxon>
        <taxon>Spirochaetales</taxon>
        <taxon>Spirochaetaceae</taxon>
        <taxon>Spirochaeta</taxon>
    </lineage>
</organism>
<dbReference type="Gene3D" id="2.60.120.380">
    <property type="match status" value="2"/>
</dbReference>
<sequence length="452" mass="49477">MKKRVCLGFVCAVLCISGLGAQQLVVREDGRIAGSNVRLGQESTVSWHAVEVEYPAILSVHLVSVDFTPRLLIERDGEVQEADYSETGSIVHSFPVSPDQTLRIGVATSVVSESGHYSLRVESSSAATPLQTATPITGRLGSNHAGQSTPVLYTYQGTAGEVIRIRQESTEFDTYLRISDNTGQIAYNDDADATTTDSEIIHYFREPGWIFIEADSFGSFGTGRFTIAVHSLDLDTDYTPGRRLQPGDEIMGFLAPSDLQIAGRRAQEFSIEVTSGTEIDLLMRSNAFDAYLIAEAPSGRRYEDDDSGGGLDAHLIMSAEESGIWRVYAAAWGLQSGGNYTLRYRENPPMSIVAEFTGSLLPSGRVYEHRTFQEHPVQTEAGRRYRVELVSDDFDTYLVVLDSSGQLVALNDDFGGSTNSRVEFEGDGSEYLILAGAFYGVPAGIYRIEVRH</sequence>
<dbReference type="KEGG" id="sfc:Spiaf_2413"/>
<protein>
    <recommendedName>
        <fullName evidence="4">Peptidase C-terminal archaeal/bacterial domain-containing protein</fullName>
    </recommendedName>
</protein>
<feature type="chain" id="PRO_5003623651" description="Peptidase C-terminal archaeal/bacterial domain-containing protein" evidence="1">
    <location>
        <begin position="22"/>
        <end position="452"/>
    </location>
</feature>
<dbReference type="AlphaFoldDB" id="H9ULQ1"/>
<dbReference type="EMBL" id="CP003282">
    <property type="protein sequence ID" value="AFG38444.1"/>
    <property type="molecule type" value="Genomic_DNA"/>
</dbReference>
<keyword evidence="1" id="KW-0732">Signal</keyword>
<keyword evidence="3" id="KW-1185">Reference proteome</keyword>
<dbReference type="PATRIC" id="fig|889378.3.peg.2387"/>
<name>H9ULQ1_SPIAZ</name>
<evidence type="ECO:0000313" key="2">
    <source>
        <dbReference type="EMBL" id="AFG38444.1"/>
    </source>
</evidence>